<keyword evidence="4" id="KW-1185">Reference proteome</keyword>
<dbReference type="EMBL" id="JHEG04000001">
    <property type="protein sequence ID" value="KAF3884550.1"/>
    <property type="molecule type" value="Genomic_DNA"/>
</dbReference>
<keyword evidence="1" id="KW-1133">Transmembrane helix</keyword>
<organism evidence="3">
    <name type="scientific">Tolypothrix bouteillei VB521301</name>
    <dbReference type="NCBI Taxonomy" id="1479485"/>
    <lineage>
        <taxon>Bacteria</taxon>
        <taxon>Bacillati</taxon>
        <taxon>Cyanobacteriota</taxon>
        <taxon>Cyanophyceae</taxon>
        <taxon>Nostocales</taxon>
        <taxon>Tolypothrichaceae</taxon>
        <taxon>Tolypothrix</taxon>
    </lineage>
</organism>
<dbReference type="EMBL" id="JHEG02000054">
    <property type="protein sequence ID" value="KIE09727.1"/>
    <property type="molecule type" value="Genomic_DNA"/>
</dbReference>
<comment type="caution">
    <text evidence="3">The sequence shown here is derived from an EMBL/GenBank/DDBJ whole genome shotgun (WGS) entry which is preliminary data.</text>
</comment>
<feature type="transmembrane region" description="Helical" evidence="1">
    <location>
        <begin position="43"/>
        <end position="67"/>
    </location>
</feature>
<name>A0A0C1N504_9CYAN</name>
<protein>
    <submittedName>
        <fullName evidence="3">Uncharacterized protein</fullName>
    </submittedName>
</protein>
<proteinExistence type="predicted"/>
<keyword evidence="1" id="KW-0472">Membrane</keyword>
<gene>
    <name evidence="3" type="ORF">DA73_0225760</name>
    <name evidence="2" type="ORF">DA73_0400002990</name>
</gene>
<dbReference type="RefSeq" id="WP_038090894.1">
    <property type="nucleotide sequence ID" value="NZ_JHEG04000001.1"/>
</dbReference>
<reference evidence="3" key="1">
    <citation type="journal article" date="2015" name="Genome Announc.">
        <title>Draft Genome Sequence of Tolypothrix boutellei Strain VB521301.</title>
        <authorList>
            <person name="Chandrababunaidu M.M."/>
            <person name="Singh D."/>
            <person name="Sen D."/>
            <person name="Bhan S."/>
            <person name="Das S."/>
            <person name="Gupta A."/>
            <person name="Adhikary S.P."/>
            <person name="Tripathy S."/>
        </authorList>
    </citation>
    <scope>NUCLEOTIDE SEQUENCE</scope>
    <source>
        <strain evidence="3">VB521301</strain>
    </source>
</reference>
<evidence type="ECO:0000313" key="2">
    <source>
        <dbReference type="EMBL" id="KAF3884550.1"/>
    </source>
</evidence>
<evidence type="ECO:0000256" key="1">
    <source>
        <dbReference type="SAM" id="Phobius"/>
    </source>
</evidence>
<accession>A0A0C1N504</accession>
<dbReference type="OrthoDB" id="122427at2"/>
<dbReference type="Proteomes" id="UP000029738">
    <property type="component" value="Unassembled WGS sequence"/>
</dbReference>
<reference evidence="2" key="2">
    <citation type="submission" date="2019-11" db="EMBL/GenBank/DDBJ databases">
        <title>Improved Assembly of Tolypothrix boutellei genome.</title>
        <authorList>
            <person name="Sarangi A.N."/>
            <person name="Mukherjee M."/>
            <person name="Ghosh S."/>
            <person name="Singh D."/>
            <person name="Das A."/>
            <person name="Kant S."/>
            <person name="Prusty A."/>
            <person name="Tripathy S."/>
        </authorList>
    </citation>
    <scope>NUCLEOTIDE SEQUENCE</scope>
    <source>
        <strain evidence="2">VB521301</strain>
    </source>
</reference>
<evidence type="ECO:0000313" key="4">
    <source>
        <dbReference type="Proteomes" id="UP000029738"/>
    </source>
</evidence>
<evidence type="ECO:0000313" key="3">
    <source>
        <dbReference type="EMBL" id="KIE09727.1"/>
    </source>
</evidence>
<sequence length="91" mass="9676">MTRVSLGRNLIAVTAILFIFVPIGVDGLLLAKAHMANPMWLPYVLLHCAMSLFAAITMGVSALAVLWTCPTTDLASAAIAARMGRCRKSTS</sequence>
<keyword evidence="1" id="KW-0812">Transmembrane</keyword>
<feature type="transmembrane region" description="Helical" evidence="1">
    <location>
        <begin position="6"/>
        <end position="31"/>
    </location>
</feature>
<dbReference type="AlphaFoldDB" id="A0A0C1N504"/>